<sequence length="374" mass="41835">INDLNRPTIIMAHNKTLAAQLYGEMKEFFPHNAVEYFVSYYDYYQPEAYVVASDTFIEKDASINEHIEQMRLSATKALLERRDTIIVASVSAIYGLGDPKSYMKMMLLLKVGEKVDQRDMLRRLAEIQYTRNDIDFSRGTYRVRGEVVDIFPAESDTFAVRVEMFDDEIERLSIFDPLTVAPDMIGSDSSFNTVPYSLIGYRIDFMSLWEPENIVFTDLRRFMPKTFTLLESSNITAATKSGGSNTSFIPGDILLGGDILDLDGTPYSIDLEVANIVLDLPEGSTQGEIDIFTNFIRGTMKFADGTYVGSAALTDSQVKVAASIQSFVKDVGSYDFNAGGEQIDETVAVLYAQSSGILRIRAANIRNLTTRPEL</sequence>
<dbReference type="InterPro" id="IPR004807">
    <property type="entry name" value="UvrB"/>
</dbReference>
<dbReference type="Gene3D" id="3.40.50.300">
    <property type="entry name" value="P-loop containing nucleotide triphosphate hydrolases"/>
    <property type="match status" value="1"/>
</dbReference>
<organism evidence="5">
    <name type="scientific">marine sediment metagenome</name>
    <dbReference type="NCBI Taxonomy" id="412755"/>
    <lineage>
        <taxon>unclassified sequences</taxon>
        <taxon>metagenomes</taxon>
        <taxon>ecological metagenomes</taxon>
    </lineage>
</organism>
<keyword evidence="2" id="KW-0547">Nucleotide-binding</keyword>
<proteinExistence type="predicted"/>
<protein>
    <recommendedName>
        <fullName evidence="4">Helicase ATP-binding domain-containing protein</fullName>
    </recommendedName>
</protein>
<dbReference type="GO" id="GO:0005524">
    <property type="term" value="F:ATP binding"/>
    <property type="evidence" value="ECO:0007669"/>
    <property type="project" value="UniProtKB-KW"/>
</dbReference>
<dbReference type="GO" id="GO:0003677">
    <property type="term" value="F:DNA binding"/>
    <property type="evidence" value="ECO:0007669"/>
    <property type="project" value="InterPro"/>
</dbReference>
<keyword evidence="3" id="KW-0067">ATP-binding</keyword>
<dbReference type="InterPro" id="IPR041471">
    <property type="entry name" value="UvrB_inter"/>
</dbReference>
<feature type="non-terminal residue" evidence="5">
    <location>
        <position position="1"/>
    </location>
</feature>
<evidence type="ECO:0000259" key="4">
    <source>
        <dbReference type="PROSITE" id="PS51192"/>
    </source>
</evidence>
<evidence type="ECO:0000256" key="2">
    <source>
        <dbReference type="ARBA" id="ARBA00022741"/>
    </source>
</evidence>
<dbReference type="PANTHER" id="PTHR24029">
    <property type="entry name" value="UVRABC SYSTEM PROTEIN B"/>
    <property type="match status" value="1"/>
</dbReference>
<dbReference type="GO" id="GO:0009380">
    <property type="term" value="C:excinuclease repair complex"/>
    <property type="evidence" value="ECO:0007669"/>
    <property type="project" value="InterPro"/>
</dbReference>
<reference evidence="5" key="1">
    <citation type="journal article" date="2015" name="Nature">
        <title>Complex archaea that bridge the gap between prokaryotes and eukaryotes.</title>
        <authorList>
            <person name="Spang A."/>
            <person name="Saw J.H."/>
            <person name="Jorgensen S.L."/>
            <person name="Zaremba-Niedzwiedzka K."/>
            <person name="Martijn J."/>
            <person name="Lind A.E."/>
            <person name="van Eijk R."/>
            <person name="Schleper C."/>
            <person name="Guy L."/>
            <person name="Ettema T.J."/>
        </authorList>
    </citation>
    <scope>NUCLEOTIDE SEQUENCE</scope>
</reference>
<dbReference type="Pfam" id="PF17757">
    <property type="entry name" value="UvrB_inter"/>
    <property type="match status" value="1"/>
</dbReference>
<feature type="domain" description="Helicase ATP-binding" evidence="4">
    <location>
        <begin position="1"/>
        <end position="109"/>
    </location>
</feature>
<dbReference type="EMBL" id="LAZR01059671">
    <property type="protein sequence ID" value="KKK67322.1"/>
    <property type="molecule type" value="Genomic_DNA"/>
</dbReference>
<name>A0A0F8XDN0_9ZZZZ</name>
<accession>A0A0F8XDN0</accession>
<dbReference type="AlphaFoldDB" id="A0A0F8XDN0"/>
<dbReference type="SUPFAM" id="SSF52540">
    <property type="entry name" value="P-loop containing nucleoside triphosphate hydrolases"/>
    <property type="match status" value="1"/>
</dbReference>
<evidence type="ECO:0000256" key="3">
    <source>
        <dbReference type="ARBA" id="ARBA00022840"/>
    </source>
</evidence>
<dbReference type="GO" id="GO:0006289">
    <property type="term" value="P:nucleotide-excision repair"/>
    <property type="evidence" value="ECO:0007669"/>
    <property type="project" value="InterPro"/>
</dbReference>
<dbReference type="InterPro" id="IPR014001">
    <property type="entry name" value="Helicase_ATP-bd"/>
</dbReference>
<dbReference type="InterPro" id="IPR027417">
    <property type="entry name" value="P-loop_NTPase"/>
</dbReference>
<dbReference type="PROSITE" id="PS51192">
    <property type="entry name" value="HELICASE_ATP_BIND_1"/>
    <property type="match status" value="1"/>
</dbReference>
<feature type="non-terminal residue" evidence="5">
    <location>
        <position position="374"/>
    </location>
</feature>
<dbReference type="PANTHER" id="PTHR24029:SF0">
    <property type="entry name" value="UVRABC SYSTEM PROTEIN B"/>
    <property type="match status" value="1"/>
</dbReference>
<keyword evidence="1" id="KW-0963">Cytoplasm</keyword>
<evidence type="ECO:0000256" key="1">
    <source>
        <dbReference type="ARBA" id="ARBA00022490"/>
    </source>
</evidence>
<dbReference type="GO" id="GO:0016887">
    <property type="term" value="F:ATP hydrolysis activity"/>
    <property type="evidence" value="ECO:0007669"/>
    <property type="project" value="InterPro"/>
</dbReference>
<evidence type="ECO:0000313" key="5">
    <source>
        <dbReference type="EMBL" id="KKK67322.1"/>
    </source>
</evidence>
<comment type="caution">
    <text evidence="5">The sequence shown here is derived from an EMBL/GenBank/DDBJ whole genome shotgun (WGS) entry which is preliminary data.</text>
</comment>
<gene>
    <name evidence="5" type="ORF">LCGC14_2955230</name>
</gene>